<evidence type="ECO:0000256" key="1">
    <source>
        <dbReference type="ARBA" id="ARBA00009995"/>
    </source>
</evidence>
<feature type="compositionally biased region" description="Basic and acidic residues" evidence="6">
    <location>
        <begin position="447"/>
        <end position="465"/>
    </location>
</feature>
<keyword evidence="3 4" id="KW-0808">Transferase</keyword>
<evidence type="ECO:0000313" key="8">
    <source>
        <dbReference type="Proteomes" id="UP000593562"/>
    </source>
</evidence>
<evidence type="ECO:0000256" key="2">
    <source>
        <dbReference type="ARBA" id="ARBA00022676"/>
    </source>
</evidence>
<evidence type="ECO:0000256" key="4">
    <source>
        <dbReference type="RuleBase" id="RU003718"/>
    </source>
</evidence>
<evidence type="ECO:0000313" key="7">
    <source>
        <dbReference type="EMBL" id="KAF5750444.1"/>
    </source>
</evidence>
<dbReference type="FunFam" id="3.40.50.2000:FF:000071">
    <property type="entry name" value="Glycosyltransferase"/>
    <property type="match status" value="1"/>
</dbReference>
<protein>
    <recommendedName>
        <fullName evidence="5">Glycosyltransferase</fullName>
        <ecNumber evidence="5">2.4.1.-</ecNumber>
    </recommendedName>
</protein>
<dbReference type="EC" id="2.4.1.-" evidence="5"/>
<dbReference type="OrthoDB" id="5835829at2759"/>
<name>A0A7J7DWB5_TRIWF</name>
<dbReference type="PANTHER" id="PTHR48047:SF229">
    <property type="entry name" value="UDP-GLYCOSYLTRANSFERASE 73C3-RELATED"/>
    <property type="match status" value="1"/>
</dbReference>
<dbReference type="FunFam" id="3.40.50.2000:FF:000047">
    <property type="entry name" value="Glycosyltransferase"/>
    <property type="match status" value="1"/>
</dbReference>
<accession>A0A7J7DWB5</accession>
<dbReference type="AlphaFoldDB" id="A0A7J7DWB5"/>
<organism evidence="7 8">
    <name type="scientific">Tripterygium wilfordii</name>
    <name type="common">Thunder God vine</name>
    <dbReference type="NCBI Taxonomy" id="458696"/>
    <lineage>
        <taxon>Eukaryota</taxon>
        <taxon>Viridiplantae</taxon>
        <taxon>Streptophyta</taxon>
        <taxon>Embryophyta</taxon>
        <taxon>Tracheophyta</taxon>
        <taxon>Spermatophyta</taxon>
        <taxon>Magnoliopsida</taxon>
        <taxon>eudicotyledons</taxon>
        <taxon>Gunneridae</taxon>
        <taxon>Pentapetalae</taxon>
        <taxon>rosids</taxon>
        <taxon>fabids</taxon>
        <taxon>Celastrales</taxon>
        <taxon>Celastraceae</taxon>
        <taxon>Tripterygium</taxon>
    </lineage>
</organism>
<dbReference type="FunCoup" id="A0A7J7DWB5">
    <property type="interactions" value="148"/>
</dbReference>
<dbReference type="InterPro" id="IPR002213">
    <property type="entry name" value="UDP_glucos_trans"/>
</dbReference>
<feature type="region of interest" description="Disordered" evidence="6">
    <location>
        <begin position="442"/>
        <end position="469"/>
    </location>
</feature>
<keyword evidence="8" id="KW-1185">Reference proteome</keyword>
<dbReference type="CDD" id="cd03784">
    <property type="entry name" value="GT1_Gtf-like"/>
    <property type="match status" value="1"/>
</dbReference>
<evidence type="ECO:0000256" key="6">
    <source>
        <dbReference type="SAM" id="MobiDB-lite"/>
    </source>
</evidence>
<dbReference type="Pfam" id="PF00201">
    <property type="entry name" value="UDPGT"/>
    <property type="match status" value="1"/>
</dbReference>
<reference evidence="7 8" key="1">
    <citation type="journal article" date="2020" name="Nat. Commun.">
        <title>Genome of Tripterygium wilfordii and identification of cytochrome P450 involved in triptolide biosynthesis.</title>
        <authorList>
            <person name="Tu L."/>
            <person name="Su P."/>
            <person name="Zhang Z."/>
            <person name="Gao L."/>
            <person name="Wang J."/>
            <person name="Hu T."/>
            <person name="Zhou J."/>
            <person name="Zhang Y."/>
            <person name="Zhao Y."/>
            <person name="Liu Y."/>
            <person name="Song Y."/>
            <person name="Tong Y."/>
            <person name="Lu Y."/>
            <person name="Yang J."/>
            <person name="Xu C."/>
            <person name="Jia M."/>
            <person name="Peters R.J."/>
            <person name="Huang L."/>
            <person name="Gao W."/>
        </authorList>
    </citation>
    <scope>NUCLEOTIDE SEQUENCE [LARGE SCALE GENOMIC DNA]</scope>
    <source>
        <strain evidence="8">cv. XIE 37</strain>
        <tissue evidence="7">Leaf</tissue>
    </source>
</reference>
<evidence type="ECO:0000256" key="5">
    <source>
        <dbReference type="RuleBase" id="RU362057"/>
    </source>
</evidence>
<dbReference type="InParanoid" id="A0A7J7DWB5"/>
<keyword evidence="2 4" id="KW-0328">Glycosyltransferase</keyword>
<evidence type="ECO:0000256" key="3">
    <source>
        <dbReference type="ARBA" id="ARBA00022679"/>
    </source>
</evidence>
<dbReference type="GO" id="GO:0035251">
    <property type="term" value="F:UDP-glucosyltransferase activity"/>
    <property type="evidence" value="ECO:0007669"/>
    <property type="project" value="TreeGrafter"/>
</dbReference>
<proteinExistence type="inferred from homology"/>
<dbReference type="EMBL" id="JAAARO010000003">
    <property type="protein sequence ID" value="KAF5750444.1"/>
    <property type="molecule type" value="Genomic_DNA"/>
</dbReference>
<sequence length="491" mass="55218">MTSIPNQLHFALFPFMAQGHITPMIDIAKLFAEHNVMITIITTPVNAARFKPILDRAMESGLPIQLLLLQFPCAAAGLPDGCESMDMLPSLDLGSKFFDGTNLLLEQAEKLFEGLEPKPSCIISDQCLPYTIHIAKKYSVPRISFDGCCCFSELCLHNLHVSNVLESISSEDEYFVVPGLSDRIEITKAHLPKYNIFSKSEKYVNEILMAEERSYGFIINTFEELEQEYVNVYKEARENKVWCVGPVSLSNKNKLDKVQRGNKTSIEEYECTKWLESWQPGSVLYVCLGSLCNLIPSHLIELALGLEESGKPFIWAIRGGDKTKDLENWVLENGYEERIKGRGLLIRGWAPQILILSHPAIGGFLTHCGWNSTLEGICAGVPMITWPLFADQFLNEKLIVQILRIGVRVGADVPLRWGEEEAIGLFVKKEDVKNAIEKLMGQGEEEEGKRQRARELGEMSKRASEEGGSSQLNIALLIEEIRQRTCHEEPI</sequence>
<dbReference type="Gene3D" id="3.40.50.2000">
    <property type="entry name" value="Glycogen Phosphorylase B"/>
    <property type="match status" value="2"/>
</dbReference>
<gene>
    <name evidence="7" type="ORF">HS088_TW03G00780</name>
</gene>
<dbReference type="Proteomes" id="UP000593562">
    <property type="component" value="Unassembled WGS sequence"/>
</dbReference>
<dbReference type="SUPFAM" id="SSF53756">
    <property type="entry name" value="UDP-Glycosyltransferase/glycogen phosphorylase"/>
    <property type="match status" value="1"/>
</dbReference>
<comment type="caution">
    <text evidence="7">The sequence shown here is derived from an EMBL/GenBank/DDBJ whole genome shotgun (WGS) entry which is preliminary data.</text>
</comment>
<dbReference type="PROSITE" id="PS00375">
    <property type="entry name" value="UDPGT"/>
    <property type="match status" value="1"/>
</dbReference>
<dbReference type="PANTHER" id="PTHR48047">
    <property type="entry name" value="GLYCOSYLTRANSFERASE"/>
    <property type="match status" value="1"/>
</dbReference>
<comment type="similarity">
    <text evidence="1 4">Belongs to the UDP-glycosyltransferase family.</text>
</comment>
<dbReference type="InterPro" id="IPR035595">
    <property type="entry name" value="UDP_glycos_trans_CS"/>
</dbReference>